<dbReference type="NCBIfam" id="TIGR01534">
    <property type="entry name" value="GAPDH-I"/>
    <property type="match status" value="1"/>
</dbReference>
<comment type="similarity">
    <text evidence="2 12">Belongs to the glyceraldehyde-3-phosphate dehydrogenase family.</text>
</comment>
<feature type="binding site" evidence="9">
    <location>
        <begin position="148"/>
        <end position="150"/>
    </location>
    <ligand>
        <name>D-glyceraldehyde 3-phosphate</name>
        <dbReference type="ChEBI" id="CHEBI:59776"/>
    </ligand>
</feature>
<comment type="caution">
    <text evidence="15">The sequence shown here is derived from an EMBL/GenBank/DDBJ whole genome shotgun (WGS) entry which is preliminary data.</text>
</comment>
<feature type="active site" description="Nucleophile" evidence="8">
    <location>
        <position position="149"/>
    </location>
</feature>
<evidence type="ECO:0000256" key="12">
    <source>
        <dbReference type="RuleBase" id="RU000397"/>
    </source>
</evidence>
<evidence type="ECO:0000313" key="16">
    <source>
        <dbReference type="Proteomes" id="UP000215335"/>
    </source>
</evidence>
<evidence type="ECO:0000256" key="10">
    <source>
        <dbReference type="PIRSR" id="PIRSR000149-3"/>
    </source>
</evidence>
<feature type="binding site" evidence="10">
    <location>
        <position position="119"/>
    </location>
    <ligand>
        <name>NAD(+)</name>
        <dbReference type="ChEBI" id="CHEBI:57540"/>
    </ligand>
</feature>
<evidence type="ECO:0000313" key="15">
    <source>
        <dbReference type="EMBL" id="OXU27872.1"/>
    </source>
</evidence>
<name>A0A232FB79_9HYME</name>
<dbReference type="PIRSF" id="PIRSF000149">
    <property type="entry name" value="GAP_DH"/>
    <property type="match status" value="1"/>
</dbReference>
<dbReference type="GO" id="GO:0006006">
    <property type="term" value="P:glucose metabolic process"/>
    <property type="evidence" value="ECO:0007669"/>
    <property type="project" value="InterPro"/>
</dbReference>
<feature type="binding site" evidence="10">
    <location>
        <position position="315"/>
    </location>
    <ligand>
        <name>NAD(+)</name>
        <dbReference type="ChEBI" id="CHEBI:57540"/>
    </ligand>
</feature>
<evidence type="ECO:0000256" key="5">
    <source>
        <dbReference type="ARBA" id="ARBA00023027"/>
    </source>
</evidence>
<proteinExistence type="inferred from homology"/>
<comment type="catalytic activity">
    <reaction evidence="7 13">
        <text>D-glyceraldehyde 3-phosphate + phosphate + NAD(+) = (2R)-3-phospho-glyceroyl phosphate + NADH + H(+)</text>
        <dbReference type="Rhea" id="RHEA:10300"/>
        <dbReference type="ChEBI" id="CHEBI:15378"/>
        <dbReference type="ChEBI" id="CHEBI:43474"/>
        <dbReference type="ChEBI" id="CHEBI:57540"/>
        <dbReference type="ChEBI" id="CHEBI:57604"/>
        <dbReference type="ChEBI" id="CHEBI:57945"/>
        <dbReference type="ChEBI" id="CHEBI:59776"/>
        <dbReference type="EC" id="1.2.1.12"/>
    </reaction>
</comment>
<dbReference type="PANTHER" id="PTHR10836">
    <property type="entry name" value="GLYCERALDEHYDE 3-PHOSPHATE DEHYDROGENASE"/>
    <property type="match status" value="1"/>
</dbReference>
<evidence type="ECO:0000256" key="11">
    <source>
        <dbReference type="PIRSR" id="PIRSR000149-4"/>
    </source>
</evidence>
<keyword evidence="5 10" id="KW-0520">NAD</keyword>
<dbReference type="GO" id="GO:0050661">
    <property type="term" value="F:NADP binding"/>
    <property type="evidence" value="ECO:0007669"/>
    <property type="project" value="InterPro"/>
</dbReference>
<comment type="subunit">
    <text evidence="3 13">Homotetramer.</text>
</comment>
<evidence type="ECO:0000256" key="13">
    <source>
        <dbReference type="RuleBase" id="RU361160"/>
    </source>
</evidence>
<feature type="site" description="Activates thiol group during catalysis" evidence="11">
    <location>
        <position position="176"/>
    </location>
</feature>
<dbReference type="PANTHER" id="PTHR10836:SF76">
    <property type="entry name" value="GLYCERALDEHYDE-3-PHOSPHATE DEHYDROGENASE-RELATED"/>
    <property type="match status" value="1"/>
</dbReference>
<evidence type="ECO:0000256" key="2">
    <source>
        <dbReference type="ARBA" id="ARBA00007406"/>
    </source>
</evidence>
<dbReference type="Gene3D" id="3.30.360.10">
    <property type="entry name" value="Dihydrodipicolinate Reductase, domain 2"/>
    <property type="match status" value="1"/>
</dbReference>
<evidence type="ECO:0000256" key="8">
    <source>
        <dbReference type="PIRSR" id="PIRSR000149-1"/>
    </source>
</evidence>
<dbReference type="InterPro" id="IPR020831">
    <property type="entry name" value="GlycerAld/Erythrose_P_DH"/>
</dbReference>
<feature type="binding site" evidence="10">
    <location>
        <position position="32"/>
    </location>
    <ligand>
        <name>NAD(+)</name>
        <dbReference type="ChEBI" id="CHEBI:57540"/>
    </ligand>
</feature>
<keyword evidence="16" id="KW-1185">Reference proteome</keyword>
<dbReference type="GO" id="GO:0051287">
    <property type="term" value="F:NAD binding"/>
    <property type="evidence" value="ECO:0007669"/>
    <property type="project" value="UniProtKB-UniRule"/>
</dbReference>
<dbReference type="SUPFAM" id="SSF55347">
    <property type="entry name" value="Glyceraldehyde-3-phosphate dehydrogenase-like, C-terminal domain"/>
    <property type="match status" value="1"/>
</dbReference>
<dbReference type="FunFam" id="3.30.360.10:FF:000001">
    <property type="entry name" value="Glyceraldehyde-3-phosphate dehydrogenase"/>
    <property type="match status" value="1"/>
</dbReference>
<dbReference type="STRING" id="543379.A0A232FB79"/>
<dbReference type="Pfam" id="PF00044">
    <property type="entry name" value="Gp_dh_N"/>
    <property type="match status" value="1"/>
</dbReference>
<dbReference type="Proteomes" id="UP000215335">
    <property type="component" value="Unassembled WGS sequence"/>
</dbReference>
<dbReference type="SMART" id="SM00846">
    <property type="entry name" value="Gp_dh_N"/>
    <property type="match status" value="1"/>
</dbReference>
<feature type="binding site" evidence="10">
    <location>
        <begin position="11"/>
        <end position="12"/>
    </location>
    <ligand>
        <name>NAD(+)</name>
        <dbReference type="ChEBI" id="CHEBI:57540"/>
    </ligand>
</feature>
<dbReference type="PROSITE" id="PS00071">
    <property type="entry name" value="GAPDH"/>
    <property type="match status" value="1"/>
</dbReference>
<feature type="binding site" evidence="9">
    <location>
        <position position="179"/>
    </location>
    <ligand>
        <name>D-glyceraldehyde 3-phosphate</name>
        <dbReference type="ChEBI" id="CHEBI:59776"/>
    </ligand>
</feature>
<feature type="binding site" evidence="10">
    <location>
        <position position="77"/>
    </location>
    <ligand>
        <name>NAD(+)</name>
        <dbReference type="ChEBI" id="CHEBI:57540"/>
    </ligand>
</feature>
<dbReference type="PRINTS" id="PR00078">
    <property type="entry name" value="G3PDHDRGNASE"/>
</dbReference>
<dbReference type="InterPro" id="IPR006424">
    <property type="entry name" value="Glyceraldehyde-3-P_DH_1"/>
</dbReference>
<dbReference type="AlphaFoldDB" id="A0A232FB79"/>
<dbReference type="GO" id="GO:0019682">
    <property type="term" value="P:glyceraldehyde-3-phosphate metabolic process"/>
    <property type="evidence" value="ECO:0007669"/>
    <property type="project" value="UniProtKB-ARBA"/>
</dbReference>
<dbReference type="Gene3D" id="3.40.50.720">
    <property type="entry name" value="NAD(P)-binding Rossmann-like Domain"/>
    <property type="match status" value="1"/>
</dbReference>
<reference evidence="15 16" key="1">
    <citation type="journal article" date="2017" name="Curr. Biol.">
        <title>The Evolution of Venom by Co-option of Single-Copy Genes.</title>
        <authorList>
            <person name="Martinson E.O."/>
            <person name="Mrinalini"/>
            <person name="Kelkar Y.D."/>
            <person name="Chang C.H."/>
            <person name="Werren J.H."/>
        </authorList>
    </citation>
    <scope>NUCLEOTIDE SEQUENCE [LARGE SCALE GENOMIC DNA]</scope>
    <source>
        <strain evidence="15 16">Alberta</strain>
        <tissue evidence="15">Whole body</tissue>
    </source>
</reference>
<evidence type="ECO:0000256" key="4">
    <source>
        <dbReference type="ARBA" id="ARBA00023002"/>
    </source>
</evidence>
<keyword evidence="10" id="KW-0547">Nucleotide-binding</keyword>
<accession>A0A232FB79</accession>
<evidence type="ECO:0000256" key="3">
    <source>
        <dbReference type="ARBA" id="ARBA00011881"/>
    </source>
</evidence>
<keyword evidence="4 13" id="KW-0560">Oxidoreductase</keyword>
<evidence type="ECO:0000256" key="1">
    <source>
        <dbReference type="ARBA" id="ARBA00004869"/>
    </source>
</evidence>
<evidence type="ECO:0000259" key="14">
    <source>
        <dbReference type="SMART" id="SM00846"/>
    </source>
</evidence>
<dbReference type="CDD" id="cd05214">
    <property type="entry name" value="GAPDH_I_N"/>
    <property type="match status" value="1"/>
</dbReference>
<evidence type="ECO:0000256" key="9">
    <source>
        <dbReference type="PIRSR" id="PIRSR000149-2"/>
    </source>
</evidence>
<evidence type="ECO:0000256" key="6">
    <source>
        <dbReference type="ARBA" id="ARBA00023152"/>
    </source>
</evidence>
<dbReference type="InterPro" id="IPR020829">
    <property type="entry name" value="GlycerAld_3-P_DH_cat"/>
</dbReference>
<feature type="domain" description="Glyceraldehyde 3-phosphate dehydrogenase NAD(P) binding" evidence="14">
    <location>
        <begin position="2"/>
        <end position="149"/>
    </location>
</feature>
<dbReference type="CDD" id="cd18126">
    <property type="entry name" value="GAPDH_I_C"/>
    <property type="match status" value="1"/>
</dbReference>
<protein>
    <recommendedName>
        <fullName evidence="13">Glyceraldehyde-3-phosphate dehydrogenase</fullName>
        <ecNumber evidence="13">1.2.1.12</ecNumber>
    </recommendedName>
</protein>
<feature type="binding site" evidence="9">
    <location>
        <position position="231"/>
    </location>
    <ligand>
        <name>D-glyceraldehyde 3-phosphate</name>
        <dbReference type="ChEBI" id="CHEBI:59776"/>
    </ligand>
</feature>
<dbReference type="InterPro" id="IPR020828">
    <property type="entry name" value="GlycerAld_3-P_DH_NAD(P)-bd"/>
</dbReference>
<dbReference type="UniPathway" id="UPA00109">
    <property type="reaction ID" value="UER00184"/>
</dbReference>
<sequence length="334" mass="35608">MSKIGINGFGRIGRLVLRASIERGGQVVAVNDPFIGLDYMVYMFKYDSTHGRFKGEVKAEDGHLVVNGNKIAVFSERDPKAIPWGKAGAEYVVESTGVFTTIEKASAHLEGGAKKVIISAPSADAPMYVCGVNLDTYDPSHKVVSNASCTTNCLAPLAKVIHDNFEIVEGLMTTVHATTATQKTVDGPSGKLWRDGRGAAQNIIPAATGAAKAVGKVIPALNGKLTGMAFRVPVANVSVVDLTVRLGKPATYDQIKAKVKEAAAPGGSLHGILGYTEDDVVSSDFIGDNHSSIFDAQAGIPLNDKFVKLISWYDNEFGYSSRVIDLIKYMQSKD</sequence>
<comment type="pathway">
    <text evidence="1 13">Carbohydrate degradation; glycolysis; pyruvate from D-glyceraldehyde 3-phosphate: step 1/5.</text>
</comment>
<keyword evidence="6 13" id="KW-0324">Glycolysis</keyword>
<feature type="binding site" evidence="9">
    <location>
        <begin position="208"/>
        <end position="209"/>
    </location>
    <ligand>
        <name>D-glyceraldehyde 3-phosphate</name>
        <dbReference type="ChEBI" id="CHEBI:59776"/>
    </ligand>
</feature>
<dbReference type="InterPro" id="IPR036291">
    <property type="entry name" value="NAD(P)-bd_dom_sf"/>
</dbReference>
<dbReference type="Pfam" id="PF02800">
    <property type="entry name" value="Gp_dh_C"/>
    <property type="match status" value="1"/>
</dbReference>
<dbReference type="GO" id="GO:0004365">
    <property type="term" value="F:glyceraldehyde-3-phosphate dehydrogenase (NAD+) (phosphorylating) activity"/>
    <property type="evidence" value="ECO:0007669"/>
    <property type="project" value="UniProtKB-UniRule"/>
</dbReference>
<dbReference type="FunFam" id="3.40.50.720:FF:000266">
    <property type="entry name" value="Glyceraldehyde-3-phosphate dehydrogenase"/>
    <property type="match status" value="1"/>
</dbReference>
<organism evidence="15 16">
    <name type="scientific">Trichomalopsis sarcophagae</name>
    <dbReference type="NCBI Taxonomy" id="543379"/>
    <lineage>
        <taxon>Eukaryota</taxon>
        <taxon>Metazoa</taxon>
        <taxon>Ecdysozoa</taxon>
        <taxon>Arthropoda</taxon>
        <taxon>Hexapoda</taxon>
        <taxon>Insecta</taxon>
        <taxon>Pterygota</taxon>
        <taxon>Neoptera</taxon>
        <taxon>Endopterygota</taxon>
        <taxon>Hymenoptera</taxon>
        <taxon>Apocrita</taxon>
        <taxon>Proctotrupomorpha</taxon>
        <taxon>Chalcidoidea</taxon>
        <taxon>Pteromalidae</taxon>
        <taxon>Pteromalinae</taxon>
        <taxon>Trichomalopsis</taxon>
    </lineage>
</organism>
<dbReference type="EMBL" id="NNAY01000522">
    <property type="protein sequence ID" value="OXU27872.1"/>
    <property type="molecule type" value="Genomic_DNA"/>
</dbReference>
<gene>
    <name evidence="15" type="ORF">TSAR_002552</name>
</gene>
<dbReference type="GO" id="GO:0005829">
    <property type="term" value="C:cytosol"/>
    <property type="evidence" value="ECO:0007669"/>
    <property type="project" value="TreeGrafter"/>
</dbReference>
<evidence type="ECO:0000256" key="7">
    <source>
        <dbReference type="ARBA" id="ARBA00047698"/>
    </source>
</evidence>
<dbReference type="EC" id="1.2.1.12" evidence="13"/>
<dbReference type="SMR" id="A0A232FB79"/>
<dbReference type="SUPFAM" id="SSF51735">
    <property type="entry name" value="NAD(P)-binding Rossmann-fold domains"/>
    <property type="match status" value="1"/>
</dbReference>
<dbReference type="InterPro" id="IPR020830">
    <property type="entry name" value="GlycerAld_3-P_DH_AS"/>
</dbReference>
<dbReference type="GO" id="GO:0006096">
    <property type="term" value="P:glycolytic process"/>
    <property type="evidence" value="ECO:0007669"/>
    <property type="project" value="UniProtKB-UniPathway"/>
</dbReference>
<dbReference type="OrthoDB" id="1152826at2759"/>